<accession>A0A1K1RFI5</accession>
<keyword evidence="1" id="KW-1133">Transmembrane helix</keyword>
<dbReference type="EMBL" id="FPJG01000006">
    <property type="protein sequence ID" value="SFW71018.1"/>
    <property type="molecule type" value="Genomic_DNA"/>
</dbReference>
<dbReference type="OrthoDB" id="4233829at2"/>
<evidence type="ECO:0000313" key="3">
    <source>
        <dbReference type="Proteomes" id="UP000182740"/>
    </source>
</evidence>
<keyword evidence="1" id="KW-0812">Transmembrane</keyword>
<sequence>MSDRGDARPAAGKARRGSVIKAVPPHDVVPNTRELQERAKLADEVAAALGRVRSTAQNWRTGMAGLITLVTATLLFKGRNSISDYVSWVRYSIGALTALALIAGVASLWWFLLAAYGRPEVVSAQSVIDQGGVAVRDVLLAQAARKDLKFAQLLAIVSAALLAAALILSWYGPAETSSPPAFASVKVRHPSGTEAICGSLVAQNGTTTELRVKGEPDARRIPTADLVSVVLVSAC</sequence>
<evidence type="ECO:0000313" key="2">
    <source>
        <dbReference type="EMBL" id="SFW71018.1"/>
    </source>
</evidence>
<dbReference type="RefSeq" id="WP_072477033.1">
    <property type="nucleotide sequence ID" value="NZ_FPJG01000006.1"/>
</dbReference>
<keyword evidence="1" id="KW-0472">Membrane</keyword>
<dbReference type="STRING" id="546364.SAMN04489730_3206"/>
<reference evidence="3" key="1">
    <citation type="submission" date="2016-11" db="EMBL/GenBank/DDBJ databases">
        <authorList>
            <person name="Varghese N."/>
            <person name="Submissions S."/>
        </authorList>
    </citation>
    <scope>NUCLEOTIDE SEQUENCE [LARGE SCALE GENOMIC DNA]</scope>
    <source>
        <strain evidence="3">DSM 44671</strain>
    </source>
</reference>
<organism evidence="2 3">
    <name type="scientific">Amycolatopsis australiensis</name>
    <dbReference type="NCBI Taxonomy" id="546364"/>
    <lineage>
        <taxon>Bacteria</taxon>
        <taxon>Bacillati</taxon>
        <taxon>Actinomycetota</taxon>
        <taxon>Actinomycetes</taxon>
        <taxon>Pseudonocardiales</taxon>
        <taxon>Pseudonocardiaceae</taxon>
        <taxon>Amycolatopsis</taxon>
    </lineage>
</organism>
<dbReference type="Proteomes" id="UP000182740">
    <property type="component" value="Unassembled WGS sequence"/>
</dbReference>
<feature type="transmembrane region" description="Helical" evidence="1">
    <location>
        <begin position="150"/>
        <end position="171"/>
    </location>
</feature>
<evidence type="ECO:0000256" key="1">
    <source>
        <dbReference type="SAM" id="Phobius"/>
    </source>
</evidence>
<proteinExistence type="predicted"/>
<gene>
    <name evidence="2" type="ORF">SAMN04489730_3206</name>
</gene>
<protein>
    <submittedName>
        <fullName evidence="2">Uncharacterized protein</fullName>
    </submittedName>
</protein>
<keyword evidence="3" id="KW-1185">Reference proteome</keyword>
<feature type="transmembrane region" description="Helical" evidence="1">
    <location>
        <begin position="59"/>
        <end position="76"/>
    </location>
</feature>
<feature type="transmembrane region" description="Helical" evidence="1">
    <location>
        <begin position="88"/>
        <end position="112"/>
    </location>
</feature>
<name>A0A1K1RFI5_9PSEU</name>
<dbReference type="AlphaFoldDB" id="A0A1K1RFI5"/>